<dbReference type="InterPro" id="IPR042081">
    <property type="entry name" value="RNA_2'-PTrans_C"/>
</dbReference>
<dbReference type="GO" id="GO:0006388">
    <property type="term" value="P:tRNA splicing, via endonucleolytic cleavage and ligation"/>
    <property type="evidence" value="ECO:0007669"/>
    <property type="project" value="UniProtKB-UniRule"/>
</dbReference>
<accession>A0A5B8VW55</accession>
<dbReference type="Gene3D" id="1.10.10.970">
    <property type="entry name" value="RNA 2'-phosphotransferase, Tpt1/KptA family, N-terminal domain"/>
    <property type="match status" value="1"/>
</dbReference>
<evidence type="ECO:0000256" key="3">
    <source>
        <dbReference type="ARBA" id="ARBA00023027"/>
    </source>
</evidence>
<sequence>MKDTKQTSKLISYWLRHHPEDGNLNIDDFGWASIDELIQSLATKGQTFTHAEIVELSKSFDKVRWEFSGDGSKIRATHGHSIEVILDEKAVKPPALLYHGSSSNKIDAIKENGLLAMQRQFVHLSTDREVAVSVGKRHGKPLLIEIDAAALAADGWVFYQASENVWLTTNIPVKYLKIEQK</sequence>
<gene>
    <name evidence="5" type="primary">kptA</name>
    <name evidence="6" type="ORF">FSB76_05970</name>
</gene>
<protein>
    <recommendedName>
        <fullName evidence="5">Probable RNA 2'-phosphotransferase</fullName>
        <ecNumber evidence="5">2.7.1.-</ecNumber>
    </recommendedName>
</protein>
<proteinExistence type="inferred from homology"/>
<dbReference type="AlphaFoldDB" id="A0A5B8VW55"/>
<dbReference type="Pfam" id="PF01885">
    <property type="entry name" value="PTS_2-RNA"/>
    <property type="match status" value="1"/>
</dbReference>
<dbReference type="Proteomes" id="UP000321362">
    <property type="component" value="Chromosome"/>
</dbReference>
<dbReference type="InterPro" id="IPR042080">
    <property type="entry name" value="RNA_2'-PTrans_N"/>
</dbReference>
<dbReference type="RefSeq" id="WP_147052655.1">
    <property type="nucleotide sequence ID" value="NZ_CP042437.1"/>
</dbReference>
<evidence type="ECO:0000313" key="6">
    <source>
        <dbReference type="EMBL" id="QEC75513.1"/>
    </source>
</evidence>
<dbReference type="PANTHER" id="PTHR12684">
    <property type="entry name" value="PUTATIVE PHOSPHOTRANSFERASE"/>
    <property type="match status" value="1"/>
</dbReference>
<dbReference type="InterPro" id="IPR022928">
    <property type="entry name" value="RNA_2'-PTrans_KptA"/>
</dbReference>
<dbReference type="Gene3D" id="3.20.170.30">
    <property type="match status" value="1"/>
</dbReference>
<dbReference type="GO" id="GO:0003950">
    <property type="term" value="F:NAD+ poly-ADP-ribosyltransferase activity"/>
    <property type="evidence" value="ECO:0007669"/>
    <property type="project" value="InterPro"/>
</dbReference>
<dbReference type="OrthoDB" id="4537997at2"/>
<name>A0A5B8VW55_9SPHI</name>
<comment type="similarity">
    <text evidence="1 5">Belongs to the KptA/TPT1 family.</text>
</comment>
<dbReference type="GO" id="GO:0000215">
    <property type="term" value="F:tRNA 2'-phosphotransferase activity"/>
    <property type="evidence" value="ECO:0007669"/>
    <property type="project" value="TreeGrafter"/>
</dbReference>
<evidence type="ECO:0000256" key="2">
    <source>
        <dbReference type="ARBA" id="ARBA00022679"/>
    </source>
</evidence>
<evidence type="ECO:0000256" key="1">
    <source>
        <dbReference type="ARBA" id="ARBA00009836"/>
    </source>
</evidence>
<dbReference type="HAMAP" id="MF_00299">
    <property type="entry name" value="KptA"/>
    <property type="match status" value="1"/>
</dbReference>
<evidence type="ECO:0000256" key="5">
    <source>
        <dbReference type="HAMAP-Rule" id="MF_00299"/>
    </source>
</evidence>
<reference evidence="6 7" key="1">
    <citation type="journal article" date="2013" name="J. Microbiol.">
        <title>Mucilaginibacter ginsenosidivorax sp. nov., with ginsenoside converting activity isolated from sediment.</title>
        <authorList>
            <person name="Kim J.K."/>
            <person name="Choi T.E."/>
            <person name="Liu Q.M."/>
            <person name="Park H.Y."/>
            <person name="Yi T.H."/>
            <person name="Yoon M.H."/>
            <person name="Kim S.C."/>
            <person name="Im W.T."/>
        </authorList>
    </citation>
    <scope>NUCLEOTIDE SEQUENCE [LARGE SCALE GENOMIC DNA]</scope>
    <source>
        <strain evidence="6 7">KHI28</strain>
    </source>
</reference>
<evidence type="ECO:0000256" key="4">
    <source>
        <dbReference type="ARBA" id="ARBA00025212"/>
    </source>
</evidence>
<dbReference type="InterPro" id="IPR002745">
    <property type="entry name" value="Ptrans_KptA/Tpt1"/>
</dbReference>
<dbReference type="KEGG" id="mgk:FSB76_05970"/>
<dbReference type="EMBL" id="CP042437">
    <property type="protein sequence ID" value="QEC75513.1"/>
    <property type="molecule type" value="Genomic_DNA"/>
</dbReference>
<evidence type="ECO:0000313" key="7">
    <source>
        <dbReference type="Proteomes" id="UP000321362"/>
    </source>
</evidence>
<dbReference type="EC" id="2.7.1.-" evidence="5"/>
<comment type="function">
    <text evidence="4 5">Removes the 2'-phosphate from RNA via an intermediate in which the phosphate is ADP-ribosylated by NAD followed by a presumed transesterification to release the RNA and generate ADP-ribose 1''-2''-cyclic phosphate (APPR&gt;P). May function as an ADP-ribosylase.</text>
</comment>
<keyword evidence="2 5" id="KW-0808">Transferase</keyword>
<organism evidence="6 7">
    <name type="scientific">Mucilaginibacter ginsenosidivorax</name>
    <dbReference type="NCBI Taxonomy" id="862126"/>
    <lineage>
        <taxon>Bacteria</taxon>
        <taxon>Pseudomonadati</taxon>
        <taxon>Bacteroidota</taxon>
        <taxon>Sphingobacteriia</taxon>
        <taxon>Sphingobacteriales</taxon>
        <taxon>Sphingobacteriaceae</taxon>
        <taxon>Mucilaginibacter</taxon>
    </lineage>
</organism>
<dbReference type="PANTHER" id="PTHR12684:SF2">
    <property type="entry name" value="TRNA 2'-PHOSPHOTRANSFERASE 1"/>
    <property type="match status" value="1"/>
</dbReference>
<keyword evidence="7" id="KW-1185">Reference proteome</keyword>
<keyword evidence="3 5" id="KW-0520">NAD</keyword>
<dbReference type="SUPFAM" id="SSF56399">
    <property type="entry name" value="ADP-ribosylation"/>
    <property type="match status" value="1"/>
</dbReference>